<dbReference type="CDD" id="cd00761">
    <property type="entry name" value="Glyco_tranf_GTA_type"/>
    <property type="match status" value="1"/>
</dbReference>
<dbReference type="GO" id="GO:0016757">
    <property type="term" value="F:glycosyltransferase activity"/>
    <property type="evidence" value="ECO:0007669"/>
    <property type="project" value="UniProtKB-KW"/>
</dbReference>
<organism evidence="3 4">
    <name type="scientific">Chryseobacterium camelliae</name>
    <dbReference type="NCBI Taxonomy" id="1265445"/>
    <lineage>
        <taxon>Bacteria</taxon>
        <taxon>Pseudomonadati</taxon>
        <taxon>Bacteroidota</taxon>
        <taxon>Flavobacteriia</taxon>
        <taxon>Flavobacteriales</taxon>
        <taxon>Weeksellaceae</taxon>
        <taxon>Chryseobacterium group</taxon>
        <taxon>Chryseobacterium</taxon>
    </lineage>
</organism>
<dbReference type="EC" id="2.4.-.-" evidence="3"/>
<reference evidence="3 4" key="1">
    <citation type="submission" date="2023-01" db="EMBL/GenBank/DDBJ databases">
        <title>Complete genome of Chryseobacterium camelliae VAN22-5A.</title>
        <authorList>
            <person name="Zong G."/>
            <person name="Cao G."/>
        </authorList>
    </citation>
    <scope>NUCLEOTIDE SEQUENCE [LARGE SCALE GENOMIC DNA]</scope>
    <source>
        <strain evidence="3 4">VAN22-5A</strain>
    </source>
</reference>
<sequence>MLSIIISTYKPNLLQQLTQNIAETIGDIDYEIIPIHNPGIMGICEAYNKGAIQAIYDNLLFIHEDVKLYSENWGQLLEKYYNLPNLGVLGLAGNKRKFHLPYGFHSGFPGEGFMYLNHTGHKKVIFEQPEFPLEVKVIDGVFIGIRKKVWEEFPFNEKELNGFHFYDIDISLRTSQKFKNYLVTDLDFEHFSEGNFGDQWIEACINFNRKKTYNYDPYTPKERRDVRNFWYDRLQREKISFFHRLRYFSAMGVNKDTLVSGLDFLFKRLEISPLVSVCIPTKNGAKFLNQALDSVLDQSYTNLEVIISDDASQDNTLEIAENFKKKAPFPVYIYQHQPQGIAANWNHSVEKAHGKYIKFLFQDDVLEKSCIERMMNFLQKNRLQIVFCKRTIINEDSQIIDSGDWFNQYGDLQKNAGLLIKNYTIFSKKNLKDLDFNRYSLDNLFGEPTACLFSKKLYLSVGEFNNSLKQILDYEYWLRALQKYKIGILEKKLVQFRLHGDQASYKNSESLNEEYKLPRKILYEKFLWNIEKKHLKYYLKNKYPFLSKLNALRYRN</sequence>
<dbReference type="PANTHER" id="PTHR22916:SF3">
    <property type="entry name" value="UDP-GLCNAC:BETAGAL BETA-1,3-N-ACETYLGLUCOSAMINYLTRANSFERASE-LIKE PROTEIN 1"/>
    <property type="match status" value="1"/>
</dbReference>
<dbReference type="InterPro" id="IPR001173">
    <property type="entry name" value="Glyco_trans_2-like"/>
</dbReference>
<feature type="domain" description="Glycosyltransferase 2-like" evidence="1">
    <location>
        <begin position="276"/>
        <end position="406"/>
    </location>
</feature>
<accession>A0ABY7QLK9</accession>
<evidence type="ECO:0000313" key="4">
    <source>
        <dbReference type="Proteomes" id="UP001210978"/>
    </source>
</evidence>
<dbReference type="Gene3D" id="3.90.550.10">
    <property type="entry name" value="Spore Coat Polysaccharide Biosynthesis Protein SpsA, Chain A"/>
    <property type="match status" value="2"/>
</dbReference>
<feature type="domain" description="Streptomycin biosynthesis protein StrF" evidence="2">
    <location>
        <begin position="26"/>
        <end position="194"/>
    </location>
</feature>
<dbReference type="PANTHER" id="PTHR22916">
    <property type="entry name" value="GLYCOSYLTRANSFERASE"/>
    <property type="match status" value="1"/>
</dbReference>
<dbReference type="EMBL" id="CP115859">
    <property type="protein sequence ID" value="WBV59573.1"/>
    <property type="molecule type" value="Genomic_DNA"/>
</dbReference>
<gene>
    <name evidence="3" type="ORF">PFY12_10945</name>
</gene>
<evidence type="ECO:0000259" key="1">
    <source>
        <dbReference type="Pfam" id="PF00535"/>
    </source>
</evidence>
<dbReference type="Pfam" id="PF13712">
    <property type="entry name" value="Glyco_tranf_2_5"/>
    <property type="match status" value="1"/>
</dbReference>
<dbReference type="Pfam" id="PF00535">
    <property type="entry name" value="Glycos_transf_2"/>
    <property type="match status" value="1"/>
</dbReference>
<evidence type="ECO:0000313" key="3">
    <source>
        <dbReference type="EMBL" id="WBV59573.1"/>
    </source>
</evidence>
<keyword evidence="3" id="KW-0328">Glycosyltransferase</keyword>
<evidence type="ECO:0000259" key="2">
    <source>
        <dbReference type="Pfam" id="PF13712"/>
    </source>
</evidence>
<dbReference type="Proteomes" id="UP001210978">
    <property type="component" value="Chromosome"/>
</dbReference>
<keyword evidence="4" id="KW-1185">Reference proteome</keyword>
<protein>
    <submittedName>
        <fullName evidence="3">Glycosyltransferase</fullName>
        <ecNumber evidence="3">2.4.-.-</ecNumber>
    </submittedName>
</protein>
<dbReference type="InterPro" id="IPR059123">
    <property type="entry name" value="StrF_dom"/>
</dbReference>
<name>A0ABY7QLK9_9FLAO</name>
<dbReference type="RefSeq" id="WP_271147960.1">
    <property type="nucleotide sequence ID" value="NZ_CP115859.1"/>
</dbReference>
<proteinExistence type="predicted"/>
<dbReference type="InterPro" id="IPR029044">
    <property type="entry name" value="Nucleotide-diphossugar_trans"/>
</dbReference>
<keyword evidence="3" id="KW-0808">Transferase</keyword>
<dbReference type="SUPFAM" id="SSF53448">
    <property type="entry name" value="Nucleotide-diphospho-sugar transferases"/>
    <property type="match status" value="2"/>
</dbReference>